<evidence type="ECO:0000313" key="7">
    <source>
        <dbReference type="Proteomes" id="UP000029964"/>
    </source>
</evidence>
<organism evidence="6 7">
    <name type="scientific">Hapsidospora chrysogenum (strain ATCC 11550 / CBS 779.69 / DSM 880 / IAM 14645 / JCM 23072 / IMI 49137)</name>
    <name type="common">Acremonium chrysogenum</name>
    <dbReference type="NCBI Taxonomy" id="857340"/>
    <lineage>
        <taxon>Eukaryota</taxon>
        <taxon>Fungi</taxon>
        <taxon>Dikarya</taxon>
        <taxon>Ascomycota</taxon>
        <taxon>Pezizomycotina</taxon>
        <taxon>Sordariomycetes</taxon>
        <taxon>Hypocreomycetidae</taxon>
        <taxon>Hypocreales</taxon>
        <taxon>Bionectriaceae</taxon>
        <taxon>Hapsidospora</taxon>
    </lineage>
</organism>
<keyword evidence="4" id="KW-0560">Oxidoreductase</keyword>
<keyword evidence="3" id="KW-0288">FMN</keyword>
<comment type="similarity">
    <text evidence="1">Belongs to the NADH:flavin oxidoreductase/NADH oxidase family.</text>
</comment>
<protein>
    <submittedName>
        <fullName evidence="6">NADH oxidase-like protein</fullName>
    </submittedName>
</protein>
<dbReference type="GO" id="GO:0016491">
    <property type="term" value="F:oxidoreductase activity"/>
    <property type="evidence" value="ECO:0007669"/>
    <property type="project" value="UniProtKB-KW"/>
</dbReference>
<evidence type="ECO:0000256" key="1">
    <source>
        <dbReference type="ARBA" id="ARBA00005979"/>
    </source>
</evidence>
<dbReference type="AlphaFoldDB" id="A0A086TCP5"/>
<proteinExistence type="inferred from homology"/>
<dbReference type="EMBL" id="JPKY01000012">
    <property type="protein sequence ID" value="KFH47127.1"/>
    <property type="molecule type" value="Genomic_DNA"/>
</dbReference>
<name>A0A086TCP5_HAPC1</name>
<dbReference type="STRING" id="857340.A0A086TCP5"/>
<evidence type="ECO:0000313" key="6">
    <source>
        <dbReference type="EMBL" id="KFH47127.1"/>
    </source>
</evidence>
<reference evidence="7" key="1">
    <citation type="journal article" date="2014" name="Genome Announc.">
        <title>Genome sequence and annotation of Acremonium chrysogenum, producer of the beta-lactam antibiotic cephalosporin C.</title>
        <authorList>
            <person name="Terfehr D."/>
            <person name="Dahlmann T.A."/>
            <person name="Specht T."/>
            <person name="Zadra I."/>
            <person name="Kuernsteiner H."/>
            <person name="Kueck U."/>
        </authorList>
    </citation>
    <scope>NUCLEOTIDE SEQUENCE [LARGE SCALE GENOMIC DNA]</scope>
    <source>
        <strain evidence="7">ATCC 11550 / CBS 779.69 / DSM 880 / IAM 14645 / JCM 23072 / IMI 49137</strain>
    </source>
</reference>
<evidence type="ECO:0000259" key="5">
    <source>
        <dbReference type="Pfam" id="PF00724"/>
    </source>
</evidence>
<dbReference type="Proteomes" id="UP000029964">
    <property type="component" value="Unassembled WGS sequence"/>
</dbReference>
<evidence type="ECO:0000256" key="4">
    <source>
        <dbReference type="ARBA" id="ARBA00023002"/>
    </source>
</evidence>
<dbReference type="HOGENOM" id="CLU_012153_6_2_1"/>
<dbReference type="OrthoDB" id="1663137at2759"/>
<sequence>MEELTKPLTLKCGLTIPNRLVKAALAEQMADHRNLPHDQFHRAYSKWADGGWGMIQTGNVFVDPAYPGMPREVSIPPEPNDEARETLAAWARTCSAGGATAFVQLNHGGRQSQAGAGTRSVFAKTIAPSPVPLDLGPGILPDIARRLLFGTPREMTCADIERVISQFAHSAAVVAEAGFDGVVLHGAHGYLLAQFLSRKTNLRQDEWGGDAERRVRIVVEVIKRVRETTPEGFALGIKLNSADHQDDQDMEETLTQVKAIVEAGVDFIEISGGSWEDPKMMVGTPAPSARTQAREAFFLTFANAVRSRFPDVPLMVTGGFRTRGGMAAAIRAGDCDLIGLGRPTVLDPRLPRNIIFNPDKGDSDRLYTVRWDNTWSSWMGRLMGSRSVGAGLETESQDNLTGQ</sequence>
<dbReference type="InterPro" id="IPR001155">
    <property type="entry name" value="OxRdtase_FMN_N"/>
</dbReference>
<keyword evidence="2" id="KW-0285">Flavoprotein</keyword>
<keyword evidence="7" id="KW-1185">Reference proteome</keyword>
<dbReference type="Gene3D" id="3.20.20.70">
    <property type="entry name" value="Aldolase class I"/>
    <property type="match status" value="1"/>
</dbReference>
<dbReference type="CDD" id="cd04733">
    <property type="entry name" value="OYE_like_2_FMN"/>
    <property type="match status" value="1"/>
</dbReference>
<dbReference type="InterPro" id="IPR051799">
    <property type="entry name" value="NADH_flavin_oxidoreductase"/>
</dbReference>
<dbReference type="GO" id="GO:0010181">
    <property type="term" value="F:FMN binding"/>
    <property type="evidence" value="ECO:0007669"/>
    <property type="project" value="InterPro"/>
</dbReference>
<feature type="domain" description="NADH:flavin oxidoreductase/NADH oxidase N-terminal" evidence="5">
    <location>
        <begin position="4"/>
        <end position="354"/>
    </location>
</feature>
<dbReference type="Pfam" id="PF00724">
    <property type="entry name" value="Oxidored_FMN"/>
    <property type="match status" value="1"/>
</dbReference>
<dbReference type="InterPro" id="IPR013785">
    <property type="entry name" value="Aldolase_TIM"/>
</dbReference>
<evidence type="ECO:0000256" key="2">
    <source>
        <dbReference type="ARBA" id="ARBA00022630"/>
    </source>
</evidence>
<accession>A0A086TCP5</accession>
<dbReference type="PANTHER" id="PTHR43656">
    <property type="entry name" value="BINDING OXIDOREDUCTASE, PUTATIVE (AFU_ORTHOLOGUE AFUA_2G08260)-RELATED"/>
    <property type="match status" value="1"/>
</dbReference>
<evidence type="ECO:0000256" key="3">
    <source>
        <dbReference type="ARBA" id="ARBA00022643"/>
    </source>
</evidence>
<gene>
    <name evidence="6" type="ORF">ACRE_020030</name>
</gene>
<dbReference type="SUPFAM" id="SSF51395">
    <property type="entry name" value="FMN-linked oxidoreductases"/>
    <property type="match status" value="1"/>
</dbReference>
<dbReference type="PANTHER" id="PTHR43656:SF2">
    <property type="entry name" value="BINDING OXIDOREDUCTASE, PUTATIVE (AFU_ORTHOLOGUE AFUA_2G08260)-RELATED"/>
    <property type="match status" value="1"/>
</dbReference>
<comment type="caution">
    <text evidence="6">The sequence shown here is derived from an EMBL/GenBank/DDBJ whole genome shotgun (WGS) entry which is preliminary data.</text>
</comment>